<sequence>MMKRMMLIGPSQCGKTSLTQWMRGETLRYQKTQAIVWTPATIDTPGEYLENRRLYSALLVSACEADVIALVLNANATWSPFSPGFTGPMNRPTIGILTKVDLADEQNVSRTEQWLKQAGAQQIFITSAVAKSGLDEIFTYLNVEALHVT</sequence>
<dbReference type="AlphaFoldDB" id="B7LTX4"/>
<dbReference type="Gene3D" id="3.40.50.300">
    <property type="entry name" value="P-loop containing nucleotide triphosphate hydrolases"/>
    <property type="match status" value="1"/>
</dbReference>
<evidence type="ECO:0000313" key="2">
    <source>
        <dbReference type="EMBL" id="CAQ89531.1"/>
    </source>
</evidence>
<keyword evidence="3" id="KW-1185">Reference proteome</keyword>
<name>B7LTX4_ESCF3</name>
<dbReference type="Proteomes" id="UP000000745">
    <property type="component" value="Chromosome"/>
</dbReference>
<organism evidence="2 3">
    <name type="scientific">Escherichia fergusonii (strain ATCC 35469 / DSM 13698 / CCUG 18766 / IAM 14443 / JCM 21226 / LMG 7866 / NBRC 102419 / NCTC 12128 / CDC 0568-73)</name>
    <dbReference type="NCBI Taxonomy" id="585054"/>
    <lineage>
        <taxon>Bacteria</taxon>
        <taxon>Pseudomonadati</taxon>
        <taxon>Pseudomonadota</taxon>
        <taxon>Gammaproteobacteria</taxon>
        <taxon>Enterobacterales</taxon>
        <taxon>Enterobacteriaceae</taxon>
        <taxon>Escherichia</taxon>
    </lineage>
</organism>
<accession>B7LTX4</accession>
<dbReference type="PANTHER" id="PTHR40453:SF1">
    <property type="entry name" value="PROTEIN YOEF"/>
    <property type="match status" value="1"/>
</dbReference>
<reference evidence="3" key="1">
    <citation type="journal article" date="2009" name="PLoS Genet.">
        <title>Organised genome dynamics in the Escherichia coli species results in highly diverse adaptive paths.</title>
        <authorList>
            <person name="Touchon M."/>
            <person name="Hoede C."/>
            <person name="Tenaillon O."/>
            <person name="Barbe V."/>
            <person name="Baeriswyl S."/>
            <person name="Bidet P."/>
            <person name="Bingen E."/>
            <person name="Bonacorsi S."/>
            <person name="Bouchier C."/>
            <person name="Bouvet O."/>
            <person name="Calteau A."/>
            <person name="Chiapello H."/>
            <person name="Clermont O."/>
            <person name="Cruveiller S."/>
            <person name="Danchin A."/>
            <person name="Diard M."/>
            <person name="Dossat C."/>
            <person name="Karoui M.E."/>
            <person name="Frapy E."/>
            <person name="Garry L."/>
            <person name="Ghigo J.M."/>
            <person name="Gilles A.M."/>
            <person name="Johnson J."/>
            <person name="Le Bouguenec C."/>
            <person name="Lescat M."/>
            <person name="Mangenot S."/>
            <person name="Martinez-Jehanne V."/>
            <person name="Matic I."/>
            <person name="Nassif X."/>
            <person name="Oztas S."/>
            <person name="Petit M.A."/>
            <person name="Pichon C."/>
            <person name="Rouy Z."/>
            <person name="Ruf C.S."/>
            <person name="Schneider D."/>
            <person name="Tourret J."/>
            <person name="Vacherie B."/>
            <person name="Vallenet D."/>
            <person name="Medigue C."/>
            <person name="Rocha E.P.C."/>
            <person name="Denamur E."/>
        </authorList>
    </citation>
    <scope>NUCLEOTIDE SEQUENCE [LARGE SCALE GENOMIC DNA]</scope>
    <source>
        <strain evidence="3">ATCC 35469 / DSM 13698 / BCRC 15582 / CCUG 18766 / IAM 14443 / JCM 21226 / LMG 7866 / NBRC 102419 / NCTC 12128 / CDC 0568-73</strain>
    </source>
</reference>
<comment type="similarity">
    <text evidence="1">Belongs to the EutP/PduV family.</text>
</comment>
<protein>
    <recommendedName>
        <fullName evidence="4">Propanediol utilization protein PduV</fullName>
    </recommendedName>
</protein>
<dbReference type="GO" id="GO:0005524">
    <property type="term" value="F:ATP binding"/>
    <property type="evidence" value="ECO:0007669"/>
    <property type="project" value="UniProtKB-UniRule"/>
</dbReference>
<dbReference type="PIRSF" id="PIRSF036409">
    <property type="entry name" value="EutP_PduV"/>
    <property type="match status" value="1"/>
</dbReference>
<evidence type="ECO:0000313" key="3">
    <source>
        <dbReference type="Proteomes" id="UP000000745"/>
    </source>
</evidence>
<evidence type="ECO:0008006" key="4">
    <source>
        <dbReference type="Google" id="ProtNLM"/>
    </source>
</evidence>
<dbReference type="EMBL" id="CU928158">
    <property type="protein sequence ID" value="CAQ89531.1"/>
    <property type="molecule type" value="Genomic_DNA"/>
</dbReference>
<evidence type="ECO:0000256" key="1">
    <source>
        <dbReference type="PIRNR" id="PIRNR036409"/>
    </source>
</evidence>
<dbReference type="NCBIfam" id="TIGR02528">
    <property type="entry name" value="EutP"/>
    <property type="match status" value="1"/>
</dbReference>
<dbReference type="InterPro" id="IPR012381">
    <property type="entry name" value="EutP_PduV"/>
</dbReference>
<dbReference type="InterPro" id="IPR027417">
    <property type="entry name" value="P-loop_NTPase"/>
</dbReference>
<dbReference type="KEGG" id="efe:EFER_2026"/>
<dbReference type="CDD" id="cd00882">
    <property type="entry name" value="Ras_like_GTPase"/>
    <property type="match status" value="1"/>
</dbReference>
<dbReference type="Pfam" id="PF10662">
    <property type="entry name" value="PduV-EutP"/>
    <property type="match status" value="1"/>
</dbReference>
<proteinExistence type="inferred from homology"/>
<keyword evidence="1" id="KW-0547">Nucleotide-binding</keyword>
<gene>
    <name evidence="2" type="ordered locus">EFER_2026</name>
</gene>
<dbReference type="PANTHER" id="PTHR40453">
    <property type="entry name" value="PROTEIN YOEF"/>
    <property type="match status" value="1"/>
</dbReference>
<dbReference type="GO" id="GO:0006576">
    <property type="term" value="P:biogenic amine metabolic process"/>
    <property type="evidence" value="ECO:0007669"/>
    <property type="project" value="InterPro"/>
</dbReference>
<dbReference type="SUPFAM" id="SSF52540">
    <property type="entry name" value="P-loop containing nucleoside triphosphate hydrolases"/>
    <property type="match status" value="1"/>
</dbReference>
<dbReference type="HOGENOM" id="CLU_113298_2_0_6"/>